<reference evidence="2 3" key="1">
    <citation type="submission" date="2019-02" db="EMBL/GenBank/DDBJ databases">
        <title>Opniocepnalus argus genome.</title>
        <authorList>
            <person name="Zhou C."/>
            <person name="Xiao S."/>
        </authorList>
    </citation>
    <scope>NUCLEOTIDE SEQUENCE [LARGE SCALE GENOMIC DNA]</scope>
    <source>
        <strain evidence="2">OARG1902GOOAL</strain>
        <tissue evidence="2">Muscle</tissue>
    </source>
</reference>
<evidence type="ECO:0000256" key="1">
    <source>
        <dbReference type="SAM" id="Phobius"/>
    </source>
</evidence>
<evidence type="ECO:0000313" key="2">
    <source>
        <dbReference type="EMBL" id="KAF3697147.1"/>
    </source>
</evidence>
<keyword evidence="3" id="KW-1185">Reference proteome</keyword>
<name>A0A6G1Q3R2_CHAAH</name>
<reference evidence="3" key="2">
    <citation type="submission" date="2019-02" db="EMBL/GenBank/DDBJ databases">
        <title>Opniocepnalus argus Var Kimnra genome.</title>
        <authorList>
            <person name="Zhou C."/>
            <person name="Xiao S."/>
        </authorList>
    </citation>
    <scope>NUCLEOTIDE SEQUENCE [LARGE SCALE GENOMIC DNA]</scope>
</reference>
<protein>
    <submittedName>
        <fullName evidence="2">Uncharacterized protein</fullName>
    </submittedName>
</protein>
<dbReference type="EMBL" id="CM015723">
    <property type="protein sequence ID" value="KAF3697147.1"/>
    <property type="molecule type" value="Genomic_DNA"/>
</dbReference>
<keyword evidence="1" id="KW-0472">Membrane</keyword>
<dbReference type="AlphaFoldDB" id="A0A6G1Q3R2"/>
<gene>
    <name evidence="2" type="ORF">EXN66_Car012827</name>
</gene>
<keyword evidence="1" id="KW-1133">Transmembrane helix</keyword>
<keyword evidence="1" id="KW-0812">Transmembrane</keyword>
<organism evidence="2 3">
    <name type="scientific">Channa argus</name>
    <name type="common">Northern snakehead</name>
    <name type="synonym">Ophicephalus argus</name>
    <dbReference type="NCBI Taxonomy" id="215402"/>
    <lineage>
        <taxon>Eukaryota</taxon>
        <taxon>Metazoa</taxon>
        <taxon>Chordata</taxon>
        <taxon>Craniata</taxon>
        <taxon>Vertebrata</taxon>
        <taxon>Euteleostomi</taxon>
        <taxon>Actinopterygii</taxon>
        <taxon>Neopterygii</taxon>
        <taxon>Teleostei</taxon>
        <taxon>Neoteleostei</taxon>
        <taxon>Acanthomorphata</taxon>
        <taxon>Anabantaria</taxon>
        <taxon>Anabantiformes</taxon>
        <taxon>Channoidei</taxon>
        <taxon>Channidae</taxon>
        <taxon>Channa</taxon>
    </lineage>
</organism>
<feature type="transmembrane region" description="Helical" evidence="1">
    <location>
        <begin position="12"/>
        <end position="36"/>
    </location>
</feature>
<dbReference type="Proteomes" id="UP000503349">
    <property type="component" value="Chromosome 12"/>
</dbReference>
<evidence type="ECO:0000313" key="3">
    <source>
        <dbReference type="Proteomes" id="UP000503349"/>
    </source>
</evidence>
<proteinExistence type="predicted"/>
<accession>A0A6G1Q3R2</accession>
<sequence>MKMKQMHFDGKVQFVCLFTICFSGTCLPLITSLMAFTSRTWKHVGFPETN</sequence>